<name>A0A917GA63_9BACI</name>
<comment type="caution">
    <text evidence="2">The sequence shown here is derived from an EMBL/GenBank/DDBJ whole genome shotgun (WGS) entry which is preliminary data.</text>
</comment>
<keyword evidence="1" id="KW-0175">Coiled coil</keyword>
<accession>A0A917GA63</accession>
<gene>
    <name evidence="2" type="ORF">GCM10007425_27630</name>
</gene>
<evidence type="ECO:0000313" key="2">
    <source>
        <dbReference type="EMBL" id="GGG31487.1"/>
    </source>
</evidence>
<evidence type="ECO:0000256" key="1">
    <source>
        <dbReference type="SAM" id="Coils"/>
    </source>
</evidence>
<proteinExistence type="predicted"/>
<evidence type="ECO:0000313" key="3">
    <source>
        <dbReference type="Proteomes" id="UP000616608"/>
    </source>
</evidence>
<reference evidence="2" key="2">
    <citation type="submission" date="2020-09" db="EMBL/GenBank/DDBJ databases">
        <authorList>
            <person name="Sun Q."/>
            <person name="Zhou Y."/>
        </authorList>
    </citation>
    <scope>NUCLEOTIDE SEQUENCE</scope>
    <source>
        <strain evidence="2">CGMCC 1.15760</strain>
    </source>
</reference>
<keyword evidence="3" id="KW-1185">Reference proteome</keyword>
<dbReference type="EMBL" id="BMJT01000011">
    <property type="protein sequence ID" value="GGG31487.1"/>
    <property type="molecule type" value="Genomic_DNA"/>
</dbReference>
<feature type="coiled-coil region" evidence="1">
    <location>
        <begin position="36"/>
        <end position="63"/>
    </location>
</feature>
<dbReference type="AlphaFoldDB" id="A0A917GA63"/>
<organism evidence="2 3">
    <name type="scientific">Lysinibacillus alkalisoli</name>
    <dbReference type="NCBI Taxonomy" id="1911548"/>
    <lineage>
        <taxon>Bacteria</taxon>
        <taxon>Bacillati</taxon>
        <taxon>Bacillota</taxon>
        <taxon>Bacilli</taxon>
        <taxon>Bacillales</taxon>
        <taxon>Bacillaceae</taxon>
        <taxon>Lysinibacillus</taxon>
    </lineage>
</organism>
<dbReference type="Proteomes" id="UP000616608">
    <property type="component" value="Unassembled WGS sequence"/>
</dbReference>
<protein>
    <submittedName>
        <fullName evidence="2">Uncharacterized protein</fullName>
    </submittedName>
</protein>
<reference evidence="2" key="1">
    <citation type="journal article" date="2014" name="Int. J. Syst. Evol. Microbiol.">
        <title>Complete genome sequence of Corynebacterium casei LMG S-19264T (=DSM 44701T), isolated from a smear-ripened cheese.</title>
        <authorList>
            <consortium name="US DOE Joint Genome Institute (JGI-PGF)"/>
            <person name="Walter F."/>
            <person name="Albersmeier A."/>
            <person name="Kalinowski J."/>
            <person name="Ruckert C."/>
        </authorList>
    </citation>
    <scope>NUCLEOTIDE SEQUENCE</scope>
    <source>
        <strain evidence="2">CGMCC 1.15760</strain>
    </source>
</reference>
<sequence>MPHRKWSNYLAEAEQLERLIDSKKNLTAVITRKGLTEERLQQYNSLEEEIERVEVAVRIHERNILLYDCQAVS</sequence>
<dbReference type="RefSeq" id="WP_188615655.1">
    <property type="nucleotide sequence ID" value="NZ_BMJT01000011.1"/>
</dbReference>